<proteinExistence type="inferred from homology"/>
<dbReference type="PROSITE" id="PS50253">
    <property type="entry name" value="COX3"/>
    <property type="match status" value="1"/>
</dbReference>
<accession>A0A7I7T2G1</accession>
<organism evidence="12 13">
    <name type="scientific">Mycolicibacterium helvum</name>
    <dbReference type="NCBI Taxonomy" id="1534349"/>
    <lineage>
        <taxon>Bacteria</taxon>
        <taxon>Bacillati</taxon>
        <taxon>Actinomycetota</taxon>
        <taxon>Actinomycetes</taxon>
        <taxon>Mycobacteriales</taxon>
        <taxon>Mycobacteriaceae</taxon>
        <taxon>Mycolicibacterium</taxon>
    </lineage>
</organism>
<feature type="transmembrane region" description="Helical" evidence="10">
    <location>
        <begin position="99"/>
        <end position="116"/>
    </location>
</feature>
<evidence type="ECO:0000313" key="12">
    <source>
        <dbReference type="EMBL" id="BBY62659.1"/>
    </source>
</evidence>
<keyword evidence="6 10" id="KW-0472">Membrane</keyword>
<dbReference type="SUPFAM" id="SSF81452">
    <property type="entry name" value="Cytochrome c oxidase subunit III-like"/>
    <property type="match status" value="1"/>
</dbReference>
<keyword evidence="5 10" id="KW-1133">Transmembrane helix</keyword>
<evidence type="ECO:0000256" key="10">
    <source>
        <dbReference type="SAM" id="Phobius"/>
    </source>
</evidence>
<feature type="transmembrane region" description="Helical" evidence="10">
    <location>
        <begin position="179"/>
        <end position="199"/>
    </location>
</feature>
<reference evidence="12 13" key="1">
    <citation type="journal article" date="2019" name="Emerg. Microbes Infect.">
        <title>Comprehensive subspecies identification of 175 nontuberculous mycobacteria species based on 7547 genomic profiles.</title>
        <authorList>
            <person name="Matsumoto Y."/>
            <person name="Kinjo T."/>
            <person name="Motooka D."/>
            <person name="Nabeya D."/>
            <person name="Jung N."/>
            <person name="Uechi K."/>
            <person name="Horii T."/>
            <person name="Iida T."/>
            <person name="Fujita J."/>
            <person name="Nakamura S."/>
        </authorList>
    </citation>
    <scope>NUCLEOTIDE SEQUENCE [LARGE SCALE GENOMIC DNA]</scope>
    <source>
        <strain evidence="12 13">JCM 30396</strain>
    </source>
</reference>
<keyword evidence="13" id="KW-1185">Reference proteome</keyword>
<dbReference type="GO" id="GO:0004129">
    <property type="term" value="F:cytochrome-c oxidase activity"/>
    <property type="evidence" value="ECO:0007669"/>
    <property type="project" value="UniProtKB-EC"/>
</dbReference>
<comment type="similarity">
    <text evidence="2 9">Belongs to the cytochrome c oxidase subunit 3 family.</text>
</comment>
<dbReference type="Proteomes" id="UP000467148">
    <property type="component" value="Chromosome"/>
</dbReference>
<feature type="transmembrane region" description="Helical" evidence="10">
    <location>
        <begin position="25"/>
        <end position="46"/>
    </location>
</feature>
<dbReference type="InterPro" id="IPR000298">
    <property type="entry name" value="Cyt_c_oxidase-like_su3"/>
</dbReference>
<evidence type="ECO:0000256" key="6">
    <source>
        <dbReference type="ARBA" id="ARBA00023136"/>
    </source>
</evidence>
<evidence type="ECO:0000256" key="8">
    <source>
        <dbReference type="ARBA" id="ARBA00047816"/>
    </source>
</evidence>
<feature type="domain" description="Heme-copper oxidase subunit III family profile" evidence="11">
    <location>
        <begin position="25"/>
        <end position="200"/>
    </location>
</feature>
<feature type="transmembrane region" description="Helical" evidence="10">
    <location>
        <begin position="66"/>
        <end position="87"/>
    </location>
</feature>
<dbReference type="PANTHER" id="PTHR11403">
    <property type="entry name" value="CYTOCHROME C OXIDASE SUBUNIT III"/>
    <property type="match status" value="1"/>
</dbReference>
<evidence type="ECO:0000313" key="13">
    <source>
        <dbReference type="Proteomes" id="UP000467148"/>
    </source>
</evidence>
<evidence type="ECO:0000256" key="1">
    <source>
        <dbReference type="ARBA" id="ARBA00004141"/>
    </source>
</evidence>
<dbReference type="KEGG" id="mhev:MHEL_09020"/>
<name>A0A7I7T2G1_9MYCO</name>
<evidence type="ECO:0000259" key="11">
    <source>
        <dbReference type="PROSITE" id="PS50253"/>
    </source>
</evidence>
<dbReference type="AlphaFoldDB" id="A0A7I7T2G1"/>
<comment type="catalytic activity">
    <reaction evidence="8">
        <text>4 Fe(II)-[cytochrome c] + O2 + 8 H(+)(in) = 4 Fe(III)-[cytochrome c] + 2 H2O + 4 H(+)(out)</text>
        <dbReference type="Rhea" id="RHEA:11436"/>
        <dbReference type="Rhea" id="RHEA-COMP:10350"/>
        <dbReference type="Rhea" id="RHEA-COMP:14399"/>
        <dbReference type="ChEBI" id="CHEBI:15377"/>
        <dbReference type="ChEBI" id="CHEBI:15378"/>
        <dbReference type="ChEBI" id="CHEBI:15379"/>
        <dbReference type="ChEBI" id="CHEBI:29033"/>
        <dbReference type="ChEBI" id="CHEBI:29034"/>
        <dbReference type="EC" id="7.1.1.9"/>
    </reaction>
</comment>
<protein>
    <recommendedName>
        <fullName evidence="3">Probable cytochrome c oxidase subunit 3</fullName>
    </recommendedName>
    <alternativeName>
        <fullName evidence="7">Cytochrome aa3 subunit 3</fullName>
    </alternativeName>
</protein>
<dbReference type="InterPro" id="IPR035973">
    <property type="entry name" value="Cyt_c_oxidase_su3-like_sf"/>
</dbReference>
<dbReference type="GO" id="GO:0019646">
    <property type="term" value="P:aerobic electron transport chain"/>
    <property type="evidence" value="ECO:0007669"/>
    <property type="project" value="InterPro"/>
</dbReference>
<dbReference type="Pfam" id="PF00510">
    <property type="entry name" value="COX3"/>
    <property type="match status" value="1"/>
</dbReference>
<sequence>MTQQAVRTTPAPPTRPAPRVPGEPGVWVFILAEMAIFTALFGVIVWNRAHQPEAFAAGSRVLSQPLGLVNTVVLIVGSVLVVLAIDAMHADRFQQASRYLGGAMATGVFFMAVKAVEYHSVIDHGMWIHTNTFWMIYFAVTGAHLLHVLLGTVTLGLMRARTAAGLPGPRDRELFISATCYWHMVDLLWLVLFPLFYLVN</sequence>
<dbReference type="Gene3D" id="1.20.120.80">
    <property type="entry name" value="Cytochrome c oxidase, subunit III, four-helix bundle"/>
    <property type="match status" value="1"/>
</dbReference>
<dbReference type="InterPro" id="IPR013833">
    <property type="entry name" value="Cyt_c_oxidase_su3_a-hlx"/>
</dbReference>
<gene>
    <name evidence="12" type="ORF">MHEL_09020</name>
</gene>
<feature type="transmembrane region" description="Helical" evidence="10">
    <location>
        <begin position="136"/>
        <end position="158"/>
    </location>
</feature>
<dbReference type="GO" id="GO:0005886">
    <property type="term" value="C:plasma membrane"/>
    <property type="evidence" value="ECO:0007669"/>
    <property type="project" value="UniProtKB-SubCell"/>
</dbReference>
<evidence type="ECO:0000256" key="2">
    <source>
        <dbReference type="ARBA" id="ARBA00010581"/>
    </source>
</evidence>
<evidence type="ECO:0000256" key="4">
    <source>
        <dbReference type="ARBA" id="ARBA00022692"/>
    </source>
</evidence>
<dbReference type="PANTHER" id="PTHR11403:SF6">
    <property type="entry name" value="NITRIC OXIDE REDUCTASE SUBUNIT E"/>
    <property type="match status" value="1"/>
</dbReference>
<evidence type="ECO:0000256" key="3">
    <source>
        <dbReference type="ARBA" id="ARBA00022347"/>
    </source>
</evidence>
<dbReference type="EMBL" id="AP022596">
    <property type="protein sequence ID" value="BBY62659.1"/>
    <property type="molecule type" value="Genomic_DNA"/>
</dbReference>
<evidence type="ECO:0000256" key="9">
    <source>
        <dbReference type="RuleBase" id="RU003376"/>
    </source>
</evidence>
<dbReference type="RefSeq" id="WP_163746438.1">
    <property type="nucleotide sequence ID" value="NZ_AP022596.1"/>
</dbReference>
<evidence type="ECO:0000256" key="5">
    <source>
        <dbReference type="ARBA" id="ARBA00022989"/>
    </source>
</evidence>
<evidence type="ECO:0000256" key="7">
    <source>
        <dbReference type="ARBA" id="ARBA00031400"/>
    </source>
</evidence>
<dbReference type="InterPro" id="IPR024791">
    <property type="entry name" value="Cyt_c/ubiquinol_Oxase_su3"/>
</dbReference>
<keyword evidence="4 9" id="KW-0812">Transmembrane</keyword>
<comment type="subcellular location">
    <subcellularLocation>
        <location evidence="9">Cell membrane</location>
        <topology evidence="9">Multi-pass membrane protein</topology>
    </subcellularLocation>
    <subcellularLocation>
        <location evidence="1">Membrane</location>
        <topology evidence="1">Multi-pass membrane protein</topology>
    </subcellularLocation>
</comment>